<evidence type="ECO:0000313" key="2">
    <source>
        <dbReference type="EMBL" id="KAH7939128.1"/>
    </source>
</evidence>
<feature type="compositionally biased region" description="Polar residues" evidence="1">
    <location>
        <begin position="73"/>
        <end position="91"/>
    </location>
</feature>
<dbReference type="AlphaFoldDB" id="A0A9D4SPF1"/>
<evidence type="ECO:0000256" key="1">
    <source>
        <dbReference type="SAM" id="MobiDB-lite"/>
    </source>
</evidence>
<feature type="compositionally biased region" description="Low complexity" evidence="1">
    <location>
        <begin position="322"/>
        <end position="341"/>
    </location>
</feature>
<feature type="compositionally biased region" description="Basic and acidic residues" evidence="1">
    <location>
        <begin position="138"/>
        <end position="149"/>
    </location>
</feature>
<feature type="compositionally biased region" description="Polar residues" evidence="1">
    <location>
        <begin position="479"/>
        <end position="495"/>
    </location>
</feature>
<reference evidence="2" key="2">
    <citation type="submission" date="2021-09" db="EMBL/GenBank/DDBJ databases">
        <authorList>
            <person name="Jia N."/>
            <person name="Wang J."/>
            <person name="Shi W."/>
            <person name="Du L."/>
            <person name="Sun Y."/>
            <person name="Zhan W."/>
            <person name="Jiang J."/>
            <person name="Wang Q."/>
            <person name="Zhang B."/>
            <person name="Ji P."/>
            <person name="Sakyi L.B."/>
            <person name="Cui X."/>
            <person name="Yuan T."/>
            <person name="Jiang B."/>
            <person name="Yang W."/>
            <person name="Lam T.T.-Y."/>
            <person name="Chang Q."/>
            <person name="Ding S."/>
            <person name="Wang X."/>
            <person name="Zhu J."/>
            <person name="Ruan X."/>
            <person name="Zhao L."/>
            <person name="Wei J."/>
            <person name="Que T."/>
            <person name="Du C."/>
            <person name="Cheng J."/>
            <person name="Dai P."/>
            <person name="Han X."/>
            <person name="Huang E."/>
            <person name="Gao Y."/>
            <person name="Liu J."/>
            <person name="Shao H."/>
            <person name="Ye R."/>
            <person name="Li L."/>
            <person name="Wei W."/>
            <person name="Wang X."/>
            <person name="Wang C."/>
            <person name="Huo Q."/>
            <person name="Li W."/>
            <person name="Guo W."/>
            <person name="Chen H."/>
            <person name="Chen S."/>
            <person name="Zhou L."/>
            <person name="Zhou L."/>
            <person name="Ni X."/>
            <person name="Tian J."/>
            <person name="Zhou Y."/>
            <person name="Sheng Y."/>
            <person name="Liu T."/>
            <person name="Pan Y."/>
            <person name="Xia L."/>
            <person name="Li J."/>
            <person name="Zhao F."/>
            <person name="Cao W."/>
        </authorList>
    </citation>
    <scope>NUCLEOTIDE SEQUENCE</scope>
    <source>
        <strain evidence="2">Rsan-2018</strain>
        <tissue evidence="2">Larvae</tissue>
    </source>
</reference>
<name>A0A9D4SPF1_RHISA</name>
<feature type="region of interest" description="Disordered" evidence="1">
    <location>
        <begin position="1"/>
        <end position="197"/>
    </location>
</feature>
<feature type="region of interest" description="Disordered" evidence="1">
    <location>
        <begin position="388"/>
        <end position="495"/>
    </location>
</feature>
<dbReference type="EMBL" id="JABSTV010001254">
    <property type="protein sequence ID" value="KAH7939128.1"/>
    <property type="molecule type" value="Genomic_DNA"/>
</dbReference>
<feature type="compositionally biased region" description="Basic and acidic residues" evidence="1">
    <location>
        <begin position="407"/>
        <end position="426"/>
    </location>
</feature>
<dbReference type="Proteomes" id="UP000821837">
    <property type="component" value="Chromosome 8"/>
</dbReference>
<comment type="caution">
    <text evidence="2">The sequence shown here is derived from an EMBL/GenBank/DDBJ whole genome shotgun (WGS) entry which is preliminary data.</text>
</comment>
<feature type="compositionally biased region" description="Polar residues" evidence="1">
    <location>
        <begin position="53"/>
        <end position="62"/>
    </location>
</feature>
<feature type="compositionally biased region" description="Polar residues" evidence="1">
    <location>
        <begin position="102"/>
        <end position="114"/>
    </location>
</feature>
<reference evidence="2" key="1">
    <citation type="journal article" date="2020" name="Cell">
        <title>Large-Scale Comparative Analyses of Tick Genomes Elucidate Their Genetic Diversity and Vector Capacities.</title>
        <authorList>
            <consortium name="Tick Genome and Microbiome Consortium (TIGMIC)"/>
            <person name="Jia N."/>
            <person name="Wang J."/>
            <person name="Shi W."/>
            <person name="Du L."/>
            <person name="Sun Y."/>
            <person name="Zhan W."/>
            <person name="Jiang J.F."/>
            <person name="Wang Q."/>
            <person name="Zhang B."/>
            <person name="Ji P."/>
            <person name="Bell-Sakyi L."/>
            <person name="Cui X.M."/>
            <person name="Yuan T.T."/>
            <person name="Jiang B.G."/>
            <person name="Yang W.F."/>
            <person name="Lam T.T."/>
            <person name="Chang Q.C."/>
            <person name="Ding S.J."/>
            <person name="Wang X.J."/>
            <person name="Zhu J.G."/>
            <person name="Ruan X.D."/>
            <person name="Zhao L."/>
            <person name="Wei J.T."/>
            <person name="Ye R.Z."/>
            <person name="Que T.C."/>
            <person name="Du C.H."/>
            <person name="Zhou Y.H."/>
            <person name="Cheng J.X."/>
            <person name="Dai P.F."/>
            <person name="Guo W.B."/>
            <person name="Han X.H."/>
            <person name="Huang E.J."/>
            <person name="Li L.F."/>
            <person name="Wei W."/>
            <person name="Gao Y.C."/>
            <person name="Liu J.Z."/>
            <person name="Shao H.Z."/>
            <person name="Wang X."/>
            <person name="Wang C.C."/>
            <person name="Yang T.C."/>
            <person name="Huo Q.B."/>
            <person name="Li W."/>
            <person name="Chen H.Y."/>
            <person name="Chen S.E."/>
            <person name="Zhou L.G."/>
            <person name="Ni X.B."/>
            <person name="Tian J.H."/>
            <person name="Sheng Y."/>
            <person name="Liu T."/>
            <person name="Pan Y.S."/>
            <person name="Xia L.Y."/>
            <person name="Li J."/>
            <person name="Zhao F."/>
            <person name="Cao W.C."/>
        </authorList>
    </citation>
    <scope>NUCLEOTIDE SEQUENCE</scope>
    <source>
        <strain evidence="2">Rsan-2018</strain>
    </source>
</reference>
<keyword evidence="3" id="KW-1185">Reference proteome</keyword>
<accession>A0A9D4SPF1</accession>
<proteinExistence type="predicted"/>
<feature type="region of interest" description="Disordered" evidence="1">
    <location>
        <begin position="212"/>
        <end position="343"/>
    </location>
</feature>
<sequence length="495" mass="52796">MERKQRHSSCPGDIGVADRRGTISNCPRRGARQSAPASIESAPSLLRLDCSRPISSPVSTDDQSVREFKAPLSPTSQQQAADAHESSQVTPKTIPLEESWENSRGSEIKSTPSSARYHGAAGTEEARQEEPAAVPLKPGEDRGSGRESKSSAPCSSAQERTGASATSRSKPFKIPLEPARHAVVTASGRSATTEEDYTQTRLKKGFYASTSQAGKLAKNREDFSTPSTSMGFTRTEGGKFSTRATRENAGGGSVLAQREHPRKEHRVPAPGRYESRGDINVGASTSQGFVGMQARKPSSTSKKGHRETEGDSDNQSAPEWISSGDESSVGASSGATEGASAFPSKGYENEFVKKESQLLYSADFAWILRTRAGSVLWAKFAMEERSPSQAFGTIPSPDLSPTSSHIQDSRRDVHDTRSSPEDSYAERRKRCAGAEQWTTTERTTRTEGLIESNVTGPALAPGDAEADENAARAHEGVVVSTNTGIGKSTSADGVA</sequence>
<gene>
    <name evidence="2" type="ORF">HPB52_007088</name>
</gene>
<organism evidence="2 3">
    <name type="scientific">Rhipicephalus sanguineus</name>
    <name type="common">Brown dog tick</name>
    <name type="synonym">Ixodes sanguineus</name>
    <dbReference type="NCBI Taxonomy" id="34632"/>
    <lineage>
        <taxon>Eukaryota</taxon>
        <taxon>Metazoa</taxon>
        <taxon>Ecdysozoa</taxon>
        <taxon>Arthropoda</taxon>
        <taxon>Chelicerata</taxon>
        <taxon>Arachnida</taxon>
        <taxon>Acari</taxon>
        <taxon>Parasitiformes</taxon>
        <taxon>Ixodida</taxon>
        <taxon>Ixodoidea</taxon>
        <taxon>Ixodidae</taxon>
        <taxon>Rhipicephalinae</taxon>
        <taxon>Rhipicephalus</taxon>
        <taxon>Rhipicephalus</taxon>
    </lineage>
</organism>
<protein>
    <submittedName>
        <fullName evidence="2">Uncharacterized protein</fullName>
    </submittedName>
</protein>
<feature type="compositionally biased region" description="Polar residues" evidence="1">
    <location>
        <begin position="150"/>
        <end position="169"/>
    </location>
</feature>
<evidence type="ECO:0000313" key="3">
    <source>
        <dbReference type="Proteomes" id="UP000821837"/>
    </source>
</evidence>